<organism evidence="1 2">
    <name type="scientific">Thalassobaculum litoreum DSM 18839</name>
    <dbReference type="NCBI Taxonomy" id="1123362"/>
    <lineage>
        <taxon>Bacteria</taxon>
        <taxon>Pseudomonadati</taxon>
        <taxon>Pseudomonadota</taxon>
        <taxon>Alphaproteobacteria</taxon>
        <taxon>Rhodospirillales</taxon>
        <taxon>Thalassobaculaceae</taxon>
        <taxon>Thalassobaculum</taxon>
    </lineage>
</organism>
<dbReference type="AlphaFoldDB" id="A0A8G2BMR6"/>
<accession>A0A8G2BMR6</accession>
<gene>
    <name evidence="1" type="ORF">SAMN05660686_04952</name>
</gene>
<sequence>MVAKRPCLDLTKDIRRPAFGSDPSPEQQRSNQCVSGDRIGHCCEGELRCNKFFQEVGRLQSLPCAEVHTLRRQLVQGRPTALRAGYERSGRYLLEDCGAVAQVEIKIVAGHIHPLQFEQFRCLREAGVHFPMSPSRLSCQACKIDERPLVSLGLIGPHVILLDRRPSRHRKSAEPRLLKQLPPRGIQNLLILLDRSSRQHCTNGGGSWLGENKNLVSMPNHGEGLAHELHSATNITVFITLNSGLSVFTLAKGVSQPISPKPWSLIMPSNSS</sequence>
<comment type="caution">
    <text evidence="1">The sequence shown here is derived from an EMBL/GenBank/DDBJ whole genome shotgun (WGS) entry which is preliminary data.</text>
</comment>
<reference evidence="1 2" key="1">
    <citation type="submission" date="2016-10" db="EMBL/GenBank/DDBJ databases">
        <authorList>
            <person name="Varghese N."/>
            <person name="Submissions S."/>
        </authorList>
    </citation>
    <scope>NUCLEOTIDE SEQUENCE [LARGE SCALE GENOMIC DNA]</scope>
    <source>
        <strain evidence="1 2">DSM 18839</strain>
    </source>
</reference>
<evidence type="ECO:0000313" key="2">
    <source>
        <dbReference type="Proteomes" id="UP000198615"/>
    </source>
</evidence>
<proteinExistence type="predicted"/>
<protein>
    <submittedName>
        <fullName evidence="1">Uncharacterized protein</fullName>
    </submittedName>
</protein>
<name>A0A8G2BMR6_9PROT</name>
<keyword evidence="2" id="KW-1185">Reference proteome</keyword>
<dbReference type="Proteomes" id="UP000198615">
    <property type="component" value="Unassembled WGS sequence"/>
</dbReference>
<evidence type="ECO:0000313" key="1">
    <source>
        <dbReference type="EMBL" id="SDG59007.1"/>
    </source>
</evidence>
<dbReference type="EMBL" id="FNBW01000028">
    <property type="protein sequence ID" value="SDG59007.1"/>
    <property type="molecule type" value="Genomic_DNA"/>
</dbReference>